<dbReference type="Pfam" id="PF10609">
    <property type="entry name" value="ParA"/>
    <property type="match status" value="1"/>
</dbReference>
<dbReference type="InterPro" id="IPR002744">
    <property type="entry name" value="MIP18-like"/>
</dbReference>
<dbReference type="SUPFAM" id="SSF117916">
    <property type="entry name" value="Fe-S cluster assembly (FSCA) domain-like"/>
    <property type="match status" value="1"/>
</dbReference>
<comment type="function">
    <text evidence="9">Binds and transfers iron-sulfur (Fe-S) clusters to target apoproteins. Can hydrolyze ATP.</text>
</comment>
<dbReference type="PANTHER" id="PTHR42961">
    <property type="entry name" value="IRON-SULFUR PROTEIN NUBPL"/>
    <property type="match status" value="1"/>
</dbReference>
<evidence type="ECO:0000256" key="9">
    <source>
        <dbReference type="HAMAP-Rule" id="MF_02040"/>
    </source>
</evidence>
<dbReference type="RefSeq" id="WP_376801777.1">
    <property type="nucleotide sequence ID" value="NZ_DBNB01000020.1"/>
</dbReference>
<keyword evidence="9" id="KW-0378">Hydrolase</keyword>
<dbReference type="InterPro" id="IPR027417">
    <property type="entry name" value="P-loop_NTPase"/>
</dbReference>
<dbReference type="InterPro" id="IPR044304">
    <property type="entry name" value="NUBPL-like"/>
</dbReference>
<dbReference type="SUPFAM" id="SSF52540">
    <property type="entry name" value="P-loop containing nucleoside triphosphate hydrolases"/>
    <property type="match status" value="1"/>
</dbReference>
<comment type="similarity">
    <text evidence="8 9">Belongs to the Mrp/NBP35 ATP-binding proteins family.</text>
</comment>
<dbReference type="Gene3D" id="3.40.50.300">
    <property type="entry name" value="P-loop containing nucleotide triphosphate hydrolases"/>
    <property type="match status" value="1"/>
</dbReference>
<dbReference type="InterPro" id="IPR034904">
    <property type="entry name" value="FSCA_dom_sf"/>
</dbReference>
<dbReference type="PANTHER" id="PTHR42961:SF2">
    <property type="entry name" value="IRON-SULFUR PROTEIN NUBPL"/>
    <property type="match status" value="1"/>
</dbReference>
<evidence type="ECO:0000256" key="5">
    <source>
        <dbReference type="ARBA" id="ARBA00022840"/>
    </source>
</evidence>
<dbReference type="InterPro" id="IPR033756">
    <property type="entry name" value="YlxH/NBP35"/>
</dbReference>
<organism evidence="11 12">
    <name type="scientific">Candidatus Raskinella chloraquaticus</name>
    <dbReference type="NCBI Taxonomy" id="1951219"/>
    <lineage>
        <taxon>Bacteria</taxon>
        <taxon>Pseudomonadati</taxon>
        <taxon>Pseudomonadota</taxon>
        <taxon>Alphaproteobacteria</taxon>
        <taxon>Hyphomicrobiales</taxon>
        <taxon>Phreatobacteraceae</taxon>
        <taxon>Candidatus Raskinella</taxon>
    </lineage>
</organism>
<dbReference type="GO" id="GO:0005524">
    <property type="term" value="F:ATP binding"/>
    <property type="evidence" value="ECO:0007669"/>
    <property type="project" value="UniProtKB-UniRule"/>
</dbReference>
<evidence type="ECO:0000256" key="2">
    <source>
        <dbReference type="ARBA" id="ARBA00008205"/>
    </source>
</evidence>
<sequence>MTLSRAAVEQALSQIQDPAGHALTSNERIESLVIDGATIRLTLRIAAAEAKAFADVQKAAEAALLALPGITRALVILTAEKTASAPRAQGSARDIPGVRHMVAVASGKGGVGKSTLAANLALALRRKGLAVGLVDADIYGPSVPRLMGVSRKPEFIDGKMLKPIEAHGLKVMSIGFMVEEESPLIWRGPMIDSALTQMMREVAWGDLDVLIVDMPPGTGDAQLTMAQKMPLDGAIIVSTPQDLALIDARKGLTLFAKADVKVFGLVENMSTFICPACGSRCDIFGHGGAQREAEKLGLDFLGEIPLHMAIRVAADAGAPSVVADPDGPHAAAYGAIAARLWAKLAARI</sequence>
<evidence type="ECO:0000256" key="7">
    <source>
        <dbReference type="ARBA" id="ARBA00023014"/>
    </source>
</evidence>
<comment type="similarity">
    <text evidence="1">In the N-terminal section; belongs to the MIP18 family.</text>
</comment>
<proteinExistence type="inferred from homology"/>
<feature type="domain" description="MIP18 family-like" evidence="10">
    <location>
        <begin position="5"/>
        <end position="74"/>
    </location>
</feature>
<dbReference type="Proteomes" id="UP000192872">
    <property type="component" value="Unassembled WGS sequence"/>
</dbReference>
<evidence type="ECO:0000256" key="4">
    <source>
        <dbReference type="ARBA" id="ARBA00022741"/>
    </source>
</evidence>
<keyword evidence="3 9" id="KW-0479">Metal-binding</keyword>
<dbReference type="GO" id="GO:0016226">
    <property type="term" value="P:iron-sulfur cluster assembly"/>
    <property type="evidence" value="ECO:0007669"/>
    <property type="project" value="InterPro"/>
</dbReference>
<dbReference type="GO" id="GO:0046872">
    <property type="term" value="F:metal ion binding"/>
    <property type="evidence" value="ECO:0007669"/>
    <property type="project" value="UniProtKB-KW"/>
</dbReference>
<dbReference type="Pfam" id="PF01883">
    <property type="entry name" value="FeS_assembly_P"/>
    <property type="match status" value="1"/>
</dbReference>
<dbReference type="GO" id="GO:0016887">
    <property type="term" value="F:ATP hydrolysis activity"/>
    <property type="evidence" value="ECO:0007669"/>
    <property type="project" value="UniProtKB-UniRule"/>
</dbReference>
<comment type="similarity">
    <text evidence="2">In the C-terminal section; belongs to the Mrp/NBP35 ATP-binding proteins family.</text>
</comment>
<comment type="caution">
    <text evidence="11">The sequence shown here is derived from an EMBL/GenBank/DDBJ whole genome shotgun (WGS) entry which is preliminary data.</text>
</comment>
<keyword evidence="7 9" id="KW-0411">Iron-sulfur</keyword>
<keyword evidence="4 9" id="KW-0547">Nucleotide-binding</keyword>
<evidence type="ECO:0000256" key="1">
    <source>
        <dbReference type="ARBA" id="ARBA00007352"/>
    </source>
</evidence>
<protein>
    <recommendedName>
        <fullName evidence="9">Iron-sulfur cluster carrier protein</fullName>
    </recommendedName>
</protein>
<keyword evidence="6 9" id="KW-0408">Iron</keyword>
<gene>
    <name evidence="11" type="ORF">A4S15_07160</name>
</gene>
<dbReference type="InterPro" id="IPR019591">
    <property type="entry name" value="Mrp/NBP35_ATP-bd"/>
</dbReference>
<dbReference type="GO" id="GO:0140663">
    <property type="term" value="F:ATP-dependent FeS chaperone activity"/>
    <property type="evidence" value="ECO:0007669"/>
    <property type="project" value="InterPro"/>
</dbReference>
<evidence type="ECO:0000313" key="12">
    <source>
        <dbReference type="Proteomes" id="UP000192872"/>
    </source>
</evidence>
<reference evidence="11 12" key="1">
    <citation type="journal article" date="2017" name="Water Res.">
        <title>Comammox in drinking water systems.</title>
        <authorList>
            <person name="Wang Y."/>
            <person name="Ma L."/>
            <person name="Mao Y."/>
            <person name="Jiang X."/>
            <person name="Xia Y."/>
            <person name="Yu K."/>
            <person name="Li B."/>
            <person name="Zhang T."/>
        </authorList>
    </citation>
    <scope>NUCLEOTIDE SEQUENCE [LARGE SCALE GENOMIC DNA]</scope>
    <source>
        <strain evidence="11">SG_bin8</strain>
    </source>
</reference>
<evidence type="ECO:0000256" key="8">
    <source>
        <dbReference type="ARBA" id="ARBA00024036"/>
    </source>
</evidence>
<dbReference type="STRING" id="1827387.A4S15_07160"/>
<feature type="binding site" evidence="9">
    <location>
        <begin position="107"/>
        <end position="114"/>
    </location>
    <ligand>
        <name>ATP</name>
        <dbReference type="ChEBI" id="CHEBI:30616"/>
    </ligand>
</feature>
<dbReference type="InterPro" id="IPR000808">
    <property type="entry name" value="Mrp-like_CS"/>
</dbReference>
<dbReference type="HAMAP" id="MF_02040">
    <property type="entry name" value="Mrp_NBP35"/>
    <property type="match status" value="1"/>
</dbReference>
<comment type="subunit">
    <text evidence="9">Homodimer.</text>
</comment>
<evidence type="ECO:0000259" key="10">
    <source>
        <dbReference type="Pfam" id="PF01883"/>
    </source>
</evidence>
<evidence type="ECO:0000256" key="6">
    <source>
        <dbReference type="ARBA" id="ARBA00023004"/>
    </source>
</evidence>
<dbReference type="EMBL" id="LWDL01000012">
    <property type="protein sequence ID" value="OQW52602.1"/>
    <property type="molecule type" value="Genomic_DNA"/>
</dbReference>
<name>A0A1W9HZ57_9HYPH</name>
<dbReference type="GO" id="GO:0051539">
    <property type="term" value="F:4 iron, 4 sulfur cluster binding"/>
    <property type="evidence" value="ECO:0007669"/>
    <property type="project" value="TreeGrafter"/>
</dbReference>
<dbReference type="AlphaFoldDB" id="A0A1W9HZ57"/>
<dbReference type="FunFam" id="3.40.50.300:FF:000418">
    <property type="entry name" value="Iron-sulfur cluster carrier protein"/>
    <property type="match status" value="1"/>
</dbReference>
<dbReference type="PROSITE" id="PS01215">
    <property type="entry name" value="MRP"/>
    <property type="match status" value="1"/>
</dbReference>
<evidence type="ECO:0000256" key="3">
    <source>
        <dbReference type="ARBA" id="ARBA00022723"/>
    </source>
</evidence>
<accession>A0A1W9HZ57</accession>
<dbReference type="CDD" id="cd02037">
    <property type="entry name" value="Mrp_NBP35"/>
    <property type="match status" value="1"/>
</dbReference>
<keyword evidence="5 9" id="KW-0067">ATP-binding</keyword>
<evidence type="ECO:0000313" key="11">
    <source>
        <dbReference type="EMBL" id="OQW52602.1"/>
    </source>
</evidence>